<dbReference type="InterPro" id="IPR020845">
    <property type="entry name" value="AMP-binding_CS"/>
</dbReference>
<dbReference type="InterPro" id="IPR025110">
    <property type="entry name" value="AMP-bd_C"/>
</dbReference>
<dbReference type="NCBIfam" id="NF006020">
    <property type="entry name" value="PRK08162.1"/>
    <property type="match status" value="1"/>
</dbReference>
<feature type="domain" description="AMP-dependent synthetase/ligase" evidence="5">
    <location>
        <begin position="27"/>
        <end position="404"/>
    </location>
</feature>
<dbReference type="Gene3D" id="3.30.300.30">
    <property type="match status" value="1"/>
</dbReference>
<protein>
    <submittedName>
        <fullName evidence="7">AMP-binding protein</fullName>
    </submittedName>
</protein>
<evidence type="ECO:0000259" key="6">
    <source>
        <dbReference type="Pfam" id="PF13193"/>
    </source>
</evidence>
<evidence type="ECO:0000256" key="1">
    <source>
        <dbReference type="ARBA" id="ARBA00006432"/>
    </source>
</evidence>
<evidence type="ECO:0000313" key="7">
    <source>
        <dbReference type="EMBL" id="WGH78847.1"/>
    </source>
</evidence>
<proteinExistence type="inferred from homology"/>
<gene>
    <name evidence="7" type="ORF">P8627_00890</name>
</gene>
<organism evidence="7 8">
    <name type="scientific">Jannaschia ovalis</name>
    <dbReference type="NCBI Taxonomy" id="3038773"/>
    <lineage>
        <taxon>Bacteria</taxon>
        <taxon>Pseudomonadati</taxon>
        <taxon>Pseudomonadota</taxon>
        <taxon>Alphaproteobacteria</taxon>
        <taxon>Rhodobacterales</taxon>
        <taxon>Roseobacteraceae</taxon>
        <taxon>Jannaschia</taxon>
    </lineage>
</organism>
<dbReference type="SUPFAM" id="SSF56801">
    <property type="entry name" value="Acetyl-CoA synthetase-like"/>
    <property type="match status" value="1"/>
</dbReference>
<evidence type="ECO:0000256" key="3">
    <source>
        <dbReference type="ARBA" id="ARBA00022832"/>
    </source>
</evidence>
<keyword evidence="2" id="KW-0436">Ligase</keyword>
<dbReference type="InterPro" id="IPR042099">
    <property type="entry name" value="ANL_N_sf"/>
</dbReference>
<dbReference type="Proteomes" id="UP001243420">
    <property type="component" value="Chromosome"/>
</dbReference>
<accession>A0ABY8LC04</accession>
<dbReference type="PROSITE" id="PS00455">
    <property type="entry name" value="AMP_BINDING"/>
    <property type="match status" value="1"/>
</dbReference>
<dbReference type="PANTHER" id="PTHR43859">
    <property type="entry name" value="ACYL-ACTIVATING ENZYME"/>
    <property type="match status" value="1"/>
</dbReference>
<dbReference type="CDD" id="cd12118">
    <property type="entry name" value="ttLC_FACS_AEE21_like"/>
    <property type="match status" value="1"/>
</dbReference>
<keyword evidence="8" id="KW-1185">Reference proteome</keyword>
<comment type="similarity">
    <text evidence="1">Belongs to the ATP-dependent AMP-binding enzyme family.</text>
</comment>
<reference evidence="7 8" key="1">
    <citation type="submission" date="2023-04" db="EMBL/GenBank/DDBJ databases">
        <title>Jannaschia ovalis sp. nov., a marine bacterium isolated from sea tidal flat.</title>
        <authorList>
            <person name="Kwon D.Y."/>
            <person name="Kim J.-J."/>
        </authorList>
    </citation>
    <scope>NUCLEOTIDE SEQUENCE [LARGE SCALE GENOMIC DNA]</scope>
    <source>
        <strain evidence="7 8">GRR-S6-38</strain>
    </source>
</reference>
<evidence type="ECO:0000313" key="8">
    <source>
        <dbReference type="Proteomes" id="UP001243420"/>
    </source>
</evidence>
<dbReference type="InterPro" id="IPR000873">
    <property type="entry name" value="AMP-dep_synth/lig_dom"/>
</dbReference>
<dbReference type="PANTHER" id="PTHR43859:SF4">
    <property type="entry name" value="BUTANOATE--COA LIGASE AAE1-RELATED"/>
    <property type="match status" value="1"/>
</dbReference>
<evidence type="ECO:0000256" key="4">
    <source>
        <dbReference type="ARBA" id="ARBA00023098"/>
    </source>
</evidence>
<dbReference type="Pfam" id="PF13193">
    <property type="entry name" value="AMP-binding_C"/>
    <property type="match status" value="1"/>
</dbReference>
<dbReference type="Pfam" id="PF00501">
    <property type="entry name" value="AMP-binding"/>
    <property type="match status" value="1"/>
</dbReference>
<sequence>MGWMADESGLDRGPANHVALTPLSHLNRAAAIWPAREAVVYRDRRFSYADLRDRVTRQAAMLAGMGIEPGDVVATLLPNIPAQVEASFGVPACGAVLNTINTRLDTDTVAYILDHGGAKVLLVDTQFLDLAEDACARLDNPPEIVEVPDPAAGFPASGRHLQYEERLAAADPGFDWIMPQDEWESLALNYTSGTTGRPKGVVYHHRGAYLITMGTVVSWRIVLHPRVLVVVPLFHCNGWCHTWMMPLVGGTVICLRDVTAKDIYDAIADEGVTHFGGAPIVLNALVNAPAAERRAFDHVVEVYTAGAPPPAATLGKMEALGFNVTHVYGLTETYGHVVENVWQDDLWSGEAPEARAQLKARQGVAFPMMEGVEVFGDDGAPVPADGRTQGEIAMRGNAVMKGYYRNPEATAEAFAGGWFRSGDIAVKHPDGYIQIADRAKDIIISGGENVSSVEVEGCLMHHDAVSLCAVVAKPDEKWGEVPCAFVELKDGATANEAELIAFARERLAGFKTPKAVVFGPLPKTSTGKIQKFVLRKQVRDEAEAASA</sequence>
<name>A0ABY8LC04_9RHOB</name>
<keyword evidence="3" id="KW-0276">Fatty acid metabolism</keyword>
<dbReference type="Gene3D" id="3.40.50.12780">
    <property type="entry name" value="N-terminal domain of ligase-like"/>
    <property type="match status" value="1"/>
</dbReference>
<dbReference type="InterPro" id="IPR045851">
    <property type="entry name" value="AMP-bd_C_sf"/>
</dbReference>
<keyword evidence="4" id="KW-0443">Lipid metabolism</keyword>
<feature type="domain" description="AMP-binding enzyme C-terminal" evidence="6">
    <location>
        <begin position="454"/>
        <end position="528"/>
    </location>
</feature>
<evidence type="ECO:0000256" key="2">
    <source>
        <dbReference type="ARBA" id="ARBA00022598"/>
    </source>
</evidence>
<dbReference type="RefSeq" id="WP_279965598.1">
    <property type="nucleotide sequence ID" value="NZ_CP122537.1"/>
</dbReference>
<evidence type="ECO:0000259" key="5">
    <source>
        <dbReference type="Pfam" id="PF00501"/>
    </source>
</evidence>
<dbReference type="EMBL" id="CP122537">
    <property type="protein sequence ID" value="WGH78847.1"/>
    <property type="molecule type" value="Genomic_DNA"/>
</dbReference>